<gene>
    <name evidence="1" type="ORF">PPEP_a4193</name>
</gene>
<comment type="caution">
    <text evidence="1">The sequence shown here is derived from an EMBL/GenBank/DDBJ whole genome shotgun (WGS) entry which is preliminary data.</text>
</comment>
<name>A0A8I0MZ00_9GAMM</name>
<proteinExistence type="predicted"/>
<organism evidence="1 2">
    <name type="scientific">Pseudoalteromonas peptidolytica F12-50-A1</name>
    <dbReference type="NCBI Taxonomy" id="1315280"/>
    <lineage>
        <taxon>Bacteria</taxon>
        <taxon>Pseudomonadati</taxon>
        <taxon>Pseudomonadota</taxon>
        <taxon>Gammaproteobacteria</taxon>
        <taxon>Alteromonadales</taxon>
        <taxon>Pseudoalteromonadaceae</taxon>
        <taxon>Pseudoalteromonas</taxon>
    </lineage>
</organism>
<sequence>MTTLDYGNLSSQILQEERAALIASATKQLKEQDQEYFGTQTYHNTVIFNLDVDLGALENAKYAVNAYSVKQYVNNFFNQILSPTANIEYKGHVTFSGVNPTQFAQSPVIHNALSLSSIDNLANFPEPELLKTPALVGDVKNYIDETYRLINLSLEYTAEQVVEARLNQILPDAIDYFIDISLGEKLAYFSDEYVFPRVEQQVSTALEVQVAPAVSSAIQDDLAAFAQSITNDYTTAIARAIESIDPGNSWTEAQIQNIAAEVDNIVVPDIVDTQLNLKVAPMAKAALADDLNALQASVTDAYQIEIAQAIAGIDQSGRWSEAQIQEIAAAVDNVTVPEIVDTQLTLKVAPMAKAALADDLNALQASVTDAYQIEIAQAIAGIDQSGRWSEAQIQEIAATVDNVTVPEIVDTQLNLKVAPMAKAALADDLNALQASVTDAYQIEIAQAIAGIDQSGRWSEAQIQEIAAAVDNVTVPEIVDTQLTLKVAPMAKAALADDLNALQLSVTDAYQIEIAQAIAGIDQSGRWSEAQIQEIAAAVDNVTVPEIVDTQLTLKVAPMAKAALADDLNALQLSVTDAYQTEIAQAIAGIDQSGGWSEAQIQEIAAAVDNVTVPEIVDTQLTLKVAPMAKAALADDLNALQLSVTDAYQTEIAQAIAGIDQSGGWSEAQIQEIAAAVDNVTVPEIVDTQLNLKVAPMAKAALADDLNALQASVTDAYQTEIAQAIAGIDQSGGWSEAQIQEIAAAVDNVTVPEIVDTQLNLKVAPMAKAALADDLNALQASVTDAYQTEIAQAIAGIDQSGGWSEAQIQEIAAAVDNVTVPDIVANQLSTKLGSLGDNTVADALSAMAQSITTDYRNEISQAIESIGQSNSWTQGQIEEIAAAVDNIIVPDIVDTQLSLKVAPLAKAALASDLYQLETAVTEAYTAAITQAVDNISQSNNWTQAQIEEIAANIDMVTVPDIVDAQLNLKVAPLAITAIEDSLNALQASVTEAYRAEIAQALQGIEPDDSWTQSQIENIAAAVSTAITSDIVDNQLSAKLGALGDNTVADALSAMTQSITTSYRAEINQAIEDIGQSSSWTQGQIEEIAAAVDNINVPDIVDTQLNLKVAPLAKAAIADDLYQLENSVTEAYTAAIVQAIDNINQGSNWTQAQIESIAANVDTITVPDIVNNHLNAKLGTLGEQTVADALFAMAQSITTSYRTEINQAIESIDLGNSWTQAQIENIAANVDSVNVPQLIDTQLSAKVAPLAKAALADDLNALVASVTAAYQAEITQAIDSIEQGNQWTQAQIEDIAANVDSITVPQLIDTQLSSKVAPLAKAALADDLNALVASVTAAYQAEITQAIDSIDQGNQWTQAQIEDIAANVDTVTVPDIVDAQLSLKVAPLAKVALADDLLALESAVTEAYNTAITQALDSISQGNSWNQEQIESIAAAVDAITVPSIVDNQLNAKLGELGDQTVADALFAMAQSITQTYRAEINQGIDQINNWTQGQIEDIAANVDTITVPEIVDNHLNAKLGTLGEQTVADALSTMAQSLTTSYRTEINQAIESIDLGNSWTQTQIENIAANVDSINVPQIIDTQLSAKVAPLAKAALADDLSALVASVTAAYQAEITQAIDSIAQGTQWTQAQIEDIAANVDIVTVPDIVDTQLTLKVAPLAQAALVDDLNALQAAVTEAYKADIAQAIESMGQGIWNQAQIEEIAAAVDNITVPDIVATILAERLGDLGEQTVADTLSAISQSITQAYRTEINEAIEQIAQGAWSQAQIEEIAAAVDSVTVPDMLDAQLPARVAPLAQAAVENNLNALQTSITDAYRAEIAQAIENMGQGNQWTQAQIEDIAAAIDHIVVPGIVDTQLEEKLAPLAQAALVDDLSALQATVTEAYRAEIAQAIENIGQGIWSQAQIEEIAAAVDNVTVPGIVEDKLNEKLGTFGEQTVADALSNLAQSITETYRTELSQAIDSINLGNHWTQEQIQEIAATVDAITVPDMIDAQLNEDTLWPIIASKTAAQIDTHINGSVVPKIAQEVDKQLPDILSTVVQLEISNQLPLFVSGEVDKAFGAITSELPSLVEFKINEGLKDEGSIAAYFQDNVTALAQGIVQEYVDTTVSPFIELIVPEYALNEVQAALQEAVPDLVDSTVRTVVDTEVETLKSTFIPNLVTLKLTETVPQLVEDRMAQILTRVSLPKRLRFEFSQQSTQWIVQHERNTKDFSIEIFNSQGVRMFAHHEIIDDMSFVVSLTEALTGFIDVVFYS</sequence>
<protein>
    <submittedName>
        <fullName evidence="1">Uncharacterized protein</fullName>
    </submittedName>
</protein>
<dbReference type="RefSeq" id="WP_192503278.1">
    <property type="nucleotide sequence ID" value="NZ_AQHF01000028.1"/>
</dbReference>
<keyword evidence="2" id="KW-1185">Reference proteome</keyword>
<evidence type="ECO:0000313" key="2">
    <source>
        <dbReference type="Proteomes" id="UP000660708"/>
    </source>
</evidence>
<reference evidence="1 2" key="1">
    <citation type="submission" date="2015-06" db="EMBL/GenBank/DDBJ databases">
        <title>Genome sequence of Pseudoalteromonas peptidolytica.</title>
        <authorList>
            <person name="Xie B.-B."/>
            <person name="Rong J.-C."/>
            <person name="Qin Q.-L."/>
            <person name="Zhang Y.-Z."/>
        </authorList>
    </citation>
    <scope>NUCLEOTIDE SEQUENCE [LARGE SCALE GENOMIC DNA]</scope>
    <source>
        <strain evidence="1 2">F12-50-A1</strain>
    </source>
</reference>
<dbReference type="EMBL" id="AQHF01000028">
    <property type="protein sequence ID" value="MBE0347831.1"/>
    <property type="molecule type" value="Genomic_DNA"/>
</dbReference>
<dbReference type="Proteomes" id="UP000660708">
    <property type="component" value="Unassembled WGS sequence"/>
</dbReference>
<accession>A0A8I0MZ00</accession>
<evidence type="ECO:0000313" key="1">
    <source>
        <dbReference type="EMBL" id="MBE0347831.1"/>
    </source>
</evidence>